<evidence type="ECO:0000313" key="7">
    <source>
        <dbReference type="Proteomes" id="UP000326354"/>
    </source>
</evidence>
<dbReference type="AlphaFoldDB" id="A0A5S9ITN5"/>
<dbReference type="GO" id="GO:0005975">
    <property type="term" value="P:carbohydrate metabolic process"/>
    <property type="evidence" value="ECO:0007669"/>
    <property type="project" value="InterPro"/>
</dbReference>
<dbReference type="Pfam" id="PF04794">
    <property type="entry name" value="YdjC"/>
    <property type="match status" value="1"/>
</dbReference>
<comment type="cofactor">
    <cofactor evidence="1">
        <name>Mg(2+)</name>
        <dbReference type="ChEBI" id="CHEBI:18420"/>
    </cofactor>
</comment>
<evidence type="ECO:0000256" key="4">
    <source>
        <dbReference type="ARBA" id="ARBA00022842"/>
    </source>
</evidence>
<evidence type="ECO:0000313" key="6">
    <source>
        <dbReference type="EMBL" id="BBM87416.1"/>
    </source>
</evidence>
<name>A0A5S9ITN5_UABAM</name>
<evidence type="ECO:0000256" key="5">
    <source>
        <dbReference type="ARBA" id="ARBA00023277"/>
    </source>
</evidence>
<dbReference type="InterPro" id="IPR011330">
    <property type="entry name" value="Glyco_hydro/deAcase_b/a-brl"/>
</dbReference>
<keyword evidence="2" id="KW-0479">Metal-binding</keyword>
<keyword evidence="7" id="KW-1185">Reference proteome</keyword>
<organism evidence="6 7">
    <name type="scientific">Uabimicrobium amorphum</name>
    <dbReference type="NCBI Taxonomy" id="2596890"/>
    <lineage>
        <taxon>Bacteria</taxon>
        <taxon>Pseudomonadati</taxon>
        <taxon>Planctomycetota</taxon>
        <taxon>Candidatus Uabimicrobiia</taxon>
        <taxon>Candidatus Uabimicrobiales</taxon>
        <taxon>Candidatus Uabimicrobiaceae</taxon>
        <taxon>Candidatus Uabimicrobium</taxon>
    </lineage>
</organism>
<proteinExistence type="predicted"/>
<gene>
    <name evidence="6" type="ORF">UABAM_05825</name>
</gene>
<evidence type="ECO:0000256" key="3">
    <source>
        <dbReference type="ARBA" id="ARBA00022801"/>
    </source>
</evidence>
<accession>A0A5S9ITN5</accession>
<dbReference type="InterPro" id="IPR006879">
    <property type="entry name" value="YdjC-like"/>
</dbReference>
<dbReference type="OrthoDB" id="9774177at2"/>
<evidence type="ECO:0000256" key="2">
    <source>
        <dbReference type="ARBA" id="ARBA00022723"/>
    </source>
</evidence>
<protein>
    <submittedName>
        <fullName evidence="6">Carbohydrate deacetylase</fullName>
    </submittedName>
</protein>
<reference evidence="6 7" key="1">
    <citation type="submission" date="2019-08" db="EMBL/GenBank/DDBJ databases">
        <title>Complete genome sequence of Candidatus Uab amorphum.</title>
        <authorList>
            <person name="Shiratori T."/>
            <person name="Suzuki S."/>
            <person name="Kakizawa Y."/>
            <person name="Ishida K."/>
        </authorList>
    </citation>
    <scope>NUCLEOTIDE SEQUENCE [LARGE SCALE GENOMIC DNA]</scope>
    <source>
        <strain evidence="6 7">SRT547</strain>
    </source>
</reference>
<evidence type="ECO:0000256" key="1">
    <source>
        <dbReference type="ARBA" id="ARBA00001946"/>
    </source>
</evidence>
<dbReference type="RefSeq" id="WP_151971438.1">
    <property type="nucleotide sequence ID" value="NZ_AP019860.1"/>
</dbReference>
<keyword evidence="4" id="KW-0460">Magnesium</keyword>
<dbReference type="Gene3D" id="3.20.20.370">
    <property type="entry name" value="Glycoside hydrolase/deacetylase"/>
    <property type="match status" value="1"/>
</dbReference>
<dbReference type="SUPFAM" id="SSF88713">
    <property type="entry name" value="Glycoside hydrolase/deacetylase"/>
    <property type="match status" value="1"/>
</dbReference>
<dbReference type="GO" id="GO:0046872">
    <property type="term" value="F:metal ion binding"/>
    <property type="evidence" value="ECO:0007669"/>
    <property type="project" value="UniProtKB-KW"/>
</dbReference>
<keyword evidence="5" id="KW-0119">Carbohydrate metabolism</keyword>
<dbReference type="GO" id="GO:0016787">
    <property type="term" value="F:hydrolase activity"/>
    <property type="evidence" value="ECO:0007669"/>
    <property type="project" value="UniProtKB-KW"/>
</dbReference>
<keyword evidence="3" id="KW-0378">Hydrolase</keyword>
<dbReference type="Proteomes" id="UP000326354">
    <property type="component" value="Chromosome"/>
</dbReference>
<sequence length="265" mass="30280">MKNVGVHVALTSEWKRYRWAPVSRSPWGGKSSLVDEKGYMWPSSLDVELNTDIEDVKAEVRAQLKKALDLGVDLSHFDSHMGSIYGVATFRVELLAAAYAYSYEFGLPFRMPFIEGMEPLREKGFAILDDLVIGAGQEPKDPKGRKQYFIDLLKNLSPGVTEIYIHPAVNGEELARVTNSAKTRQLDIDIFCDPELKQVLEAENIKVIDFTSLRKLQREQMNWDPSFRAEDVYDEYVAILDKIFNGKNFKRSPKLKKLHDICKCE</sequence>
<dbReference type="KEGG" id="uam:UABAM_05825"/>
<dbReference type="EMBL" id="AP019860">
    <property type="protein sequence ID" value="BBM87416.1"/>
    <property type="molecule type" value="Genomic_DNA"/>
</dbReference>